<dbReference type="InParanoid" id="G1X6G3"/>
<evidence type="ECO:0000313" key="1">
    <source>
        <dbReference type="EMBL" id="EGX51387.1"/>
    </source>
</evidence>
<organism evidence="1 2">
    <name type="scientific">Arthrobotrys oligospora (strain ATCC 24927 / CBS 115.81 / DSM 1491)</name>
    <name type="common">Nematode-trapping fungus</name>
    <name type="synonym">Didymozoophaga oligospora</name>
    <dbReference type="NCBI Taxonomy" id="756982"/>
    <lineage>
        <taxon>Eukaryota</taxon>
        <taxon>Fungi</taxon>
        <taxon>Dikarya</taxon>
        <taxon>Ascomycota</taxon>
        <taxon>Pezizomycotina</taxon>
        <taxon>Orbiliomycetes</taxon>
        <taxon>Orbiliales</taxon>
        <taxon>Orbiliaceae</taxon>
        <taxon>Orbilia</taxon>
        <taxon>Orbilia oligospora</taxon>
    </lineage>
</organism>
<proteinExistence type="predicted"/>
<keyword evidence="2" id="KW-1185">Reference proteome</keyword>
<evidence type="ECO:0000313" key="2">
    <source>
        <dbReference type="Proteomes" id="UP000008784"/>
    </source>
</evidence>
<dbReference type="Proteomes" id="UP000008784">
    <property type="component" value="Unassembled WGS sequence"/>
</dbReference>
<dbReference type="AlphaFoldDB" id="G1X6G3"/>
<reference evidence="1 2" key="1">
    <citation type="journal article" date="2011" name="PLoS Pathog.">
        <title>Genomic and proteomic analyses of the fungus Arthrobotrys oligospora provide insights into nematode-trap formation.</title>
        <authorList>
            <person name="Yang J."/>
            <person name="Wang L."/>
            <person name="Ji X."/>
            <person name="Feng Y."/>
            <person name="Li X."/>
            <person name="Zou C."/>
            <person name="Xu J."/>
            <person name="Ren Y."/>
            <person name="Mi Q."/>
            <person name="Wu J."/>
            <person name="Liu S."/>
            <person name="Liu Y."/>
            <person name="Huang X."/>
            <person name="Wang H."/>
            <person name="Niu X."/>
            <person name="Li J."/>
            <person name="Liang L."/>
            <person name="Luo Y."/>
            <person name="Ji K."/>
            <person name="Zhou W."/>
            <person name="Yu Z."/>
            <person name="Li G."/>
            <person name="Liu Y."/>
            <person name="Li L."/>
            <person name="Qiao M."/>
            <person name="Feng L."/>
            <person name="Zhang K.-Q."/>
        </authorList>
    </citation>
    <scope>NUCLEOTIDE SEQUENCE [LARGE SCALE GENOMIC DNA]</scope>
    <source>
        <strain evidence="2">ATCC 24927 / CBS 115.81 / DSM 1491</strain>
    </source>
</reference>
<accession>G1X6G3</accession>
<name>G1X6G3_ARTOA</name>
<dbReference type="GeneID" id="22891001"/>
<dbReference type="RefSeq" id="XP_011120075.1">
    <property type="nucleotide sequence ID" value="XM_011121773.1"/>
</dbReference>
<dbReference type="EMBL" id="ADOT01000085">
    <property type="protein sequence ID" value="EGX51387.1"/>
    <property type="molecule type" value="Genomic_DNA"/>
</dbReference>
<protein>
    <submittedName>
        <fullName evidence="1">Uncharacterized protein</fullName>
    </submittedName>
</protein>
<sequence length="275" mass="31119">MVSKAKEFDTLLKEAASTACSVFLSANMATEKRAREDVFRDAFVEYINVNGNQSVKAIGTNYPQEADTGADVIITLPNKSELRGGKDVIVFLQIKRLYIDYRSYCSAIASYRDKKGQLNETKWVARETDYKSTIDSKDEVDFEKWKMASPFFNATYQSKQSGQHQGKFQVVRMAEKVKEINVKWQTKEKPAPVATGGFLLIPSPWRLETDPTSQEDVWTKEQNTDVKVVSLDKCAEVSWLSDSAWKDLDGPKLNKILKSSEGIAEVCRWGNEVMN</sequence>
<gene>
    <name evidence="1" type="ORF">AOL_s00054g457</name>
</gene>
<comment type="caution">
    <text evidence="1">The sequence shown here is derived from an EMBL/GenBank/DDBJ whole genome shotgun (WGS) entry which is preliminary data.</text>
</comment>
<dbReference type="HOGENOM" id="CLU_1011844_0_0_1"/>